<gene>
    <name evidence="1" type="ORF">KUF71_025909</name>
</gene>
<organism evidence="1 2">
    <name type="scientific">Frankliniella fusca</name>
    <dbReference type="NCBI Taxonomy" id="407009"/>
    <lineage>
        <taxon>Eukaryota</taxon>
        <taxon>Metazoa</taxon>
        <taxon>Ecdysozoa</taxon>
        <taxon>Arthropoda</taxon>
        <taxon>Hexapoda</taxon>
        <taxon>Insecta</taxon>
        <taxon>Pterygota</taxon>
        <taxon>Neoptera</taxon>
        <taxon>Paraneoptera</taxon>
        <taxon>Thysanoptera</taxon>
        <taxon>Terebrantia</taxon>
        <taxon>Thripoidea</taxon>
        <taxon>Thripidae</taxon>
        <taxon>Frankliniella</taxon>
    </lineage>
</organism>
<reference evidence="1" key="2">
    <citation type="journal article" date="2023" name="BMC Genomics">
        <title>Pest status, molecular evolution, and epigenetic factors derived from the genome assembly of Frankliniella fusca, a thysanopteran phytovirus vector.</title>
        <authorList>
            <person name="Catto M.A."/>
            <person name="Labadie P.E."/>
            <person name="Jacobson A.L."/>
            <person name="Kennedy G.G."/>
            <person name="Srinivasan R."/>
            <person name="Hunt B.G."/>
        </authorList>
    </citation>
    <scope>NUCLEOTIDE SEQUENCE</scope>
    <source>
        <strain evidence="1">PL_HMW_Pooled</strain>
    </source>
</reference>
<protein>
    <submittedName>
        <fullName evidence="1">Isopentenyl-diphosphate delta-isomerase</fullName>
    </submittedName>
</protein>
<dbReference type="Proteomes" id="UP001219518">
    <property type="component" value="Unassembled WGS sequence"/>
</dbReference>
<name>A0AAE1I0S6_9NEOP</name>
<proteinExistence type="predicted"/>
<dbReference type="AlphaFoldDB" id="A0AAE1I0S6"/>
<reference evidence="1" key="1">
    <citation type="submission" date="2021-07" db="EMBL/GenBank/DDBJ databases">
        <authorList>
            <person name="Catto M.A."/>
            <person name="Jacobson A."/>
            <person name="Kennedy G."/>
            <person name="Labadie P."/>
            <person name="Hunt B.G."/>
            <person name="Srinivasan R."/>
        </authorList>
    </citation>
    <scope>NUCLEOTIDE SEQUENCE</scope>
    <source>
        <strain evidence="1">PL_HMW_Pooled</strain>
        <tissue evidence="1">Head</tissue>
    </source>
</reference>
<evidence type="ECO:0000313" key="2">
    <source>
        <dbReference type="Proteomes" id="UP001219518"/>
    </source>
</evidence>
<sequence>MADAQGPIIDSSLFFVFTRFITCLGSALGRQNTFVAQRSSLDFGAAGPADGGGWFRRSVRPADTDIEQFSWEDVDDRDLDSRRKIPGQSHSVTPDVQLLSYAPSDAGPFVVVVSCAERNIAGLHPMAVGRKFFPLQVRPSDIRKSGRGHLSVSLSSAAEANKLLALAPQLGRDEGLDLSLPLAQQPVSYGVVRRLAPSLTPEDIVSCGDAGNGVLVTEAVQLRRRSTDEEGKPC</sequence>
<comment type="caution">
    <text evidence="1">The sequence shown here is derived from an EMBL/GenBank/DDBJ whole genome shotgun (WGS) entry which is preliminary data.</text>
</comment>
<keyword evidence="2" id="KW-1185">Reference proteome</keyword>
<accession>A0AAE1I0S6</accession>
<evidence type="ECO:0000313" key="1">
    <source>
        <dbReference type="EMBL" id="KAK3931427.1"/>
    </source>
</evidence>
<dbReference type="EMBL" id="JAHWGI010001424">
    <property type="protein sequence ID" value="KAK3931427.1"/>
    <property type="molecule type" value="Genomic_DNA"/>
</dbReference>